<dbReference type="InterPro" id="IPR000156">
    <property type="entry name" value="Ran_bind_dom"/>
</dbReference>
<dbReference type="PROSITE" id="PS50196">
    <property type="entry name" value="RANBD1"/>
    <property type="match status" value="1"/>
</dbReference>
<dbReference type="AlphaFoldDB" id="A0AA36H8Q3"/>
<evidence type="ECO:0000259" key="4">
    <source>
        <dbReference type="PROSITE" id="PS50196"/>
    </source>
</evidence>
<feature type="region of interest" description="Disordered" evidence="3">
    <location>
        <begin position="63"/>
        <end position="115"/>
    </location>
</feature>
<feature type="compositionally biased region" description="Polar residues" evidence="3">
    <location>
        <begin position="324"/>
        <end position="336"/>
    </location>
</feature>
<feature type="compositionally biased region" description="Basic and acidic residues" evidence="3">
    <location>
        <begin position="353"/>
        <end position="368"/>
    </location>
</feature>
<proteinExistence type="predicted"/>
<dbReference type="CDD" id="cd13180">
    <property type="entry name" value="RanBD_RanBP3"/>
    <property type="match status" value="1"/>
</dbReference>
<dbReference type="SMART" id="SM00160">
    <property type="entry name" value="RanBD"/>
    <property type="match status" value="1"/>
</dbReference>
<sequence length="377" mass="41858">MSEKSSDDSQPPPAKKMFAFRQSALSAKADQLWNQRKSGFGFGVTPSTHVQLEKKSLDDVLGRMAAEKKQREEREGKGQPLFVFGSKISDRVVKENPSASSNGKAAEGDSEDKPRTAEELFKNAAQQDYPQERHDFIAEAKEAAEKKKEHDKPSTSVVAVMTGEENDINIFQTACKLHSFDKDKKTWVEKGLSQIRINQRNEDGEVHHRIVARTTGNHRVVINSRIHADMLFDRVDSKRLKISATTPDSNGMQIFLVTIGFSKTALNSDEFCTILEGLIKKEKANETSRKRKASEEHDADKVSKMKIKEKGEPKSEEDADKSLKGNSSSTTEGNTVTEEKPVQEDPSTGGTEAEEHKESPEVKERPGITEETSAPSG</sequence>
<dbReference type="Gene3D" id="2.30.29.30">
    <property type="entry name" value="Pleckstrin-homology domain (PH domain)/Phosphotyrosine-binding domain (PTB)"/>
    <property type="match status" value="1"/>
</dbReference>
<protein>
    <recommendedName>
        <fullName evidence="4">RanBD1 domain-containing protein</fullName>
    </recommendedName>
</protein>
<evidence type="ECO:0000256" key="1">
    <source>
        <dbReference type="ARBA" id="ARBA00004123"/>
    </source>
</evidence>
<evidence type="ECO:0000256" key="3">
    <source>
        <dbReference type="SAM" id="MobiDB-lite"/>
    </source>
</evidence>
<dbReference type="InterPro" id="IPR011993">
    <property type="entry name" value="PH-like_dom_sf"/>
</dbReference>
<dbReference type="GO" id="GO:0005634">
    <property type="term" value="C:nucleus"/>
    <property type="evidence" value="ECO:0007669"/>
    <property type="project" value="UniProtKB-SubCell"/>
</dbReference>
<evidence type="ECO:0000313" key="6">
    <source>
        <dbReference type="Proteomes" id="UP001176961"/>
    </source>
</evidence>
<dbReference type="GO" id="GO:0006611">
    <property type="term" value="P:protein export from nucleus"/>
    <property type="evidence" value="ECO:0007669"/>
    <property type="project" value="TreeGrafter"/>
</dbReference>
<dbReference type="Proteomes" id="UP001176961">
    <property type="component" value="Unassembled WGS sequence"/>
</dbReference>
<evidence type="ECO:0000313" key="5">
    <source>
        <dbReference type="EMBL" id="CAJ0606043.1"/>
    </source>
</evidence>
<accession>A0AA36H8Q3</accession>
<feature type="region of interest" description="Disordered" evidence="3">
    <location>
        <begin position="284"/>
        <end position="377"/>
    </location>
</feature>
<feature type="compositionally biased region" description="Basic and acidic residues" evidence="3">
    <location>
        <begin position="284"/>
        <end position="323"/>
    </location>
</feature>
<keyword evidence="2" id="KW-0539">Nucleus</keyword>
<dbReference type="PANTHER" id="PTHR23138">
    <property type="entry name" value="RAN BINDING PROTEIN"/>
    <property type="match status" value="1"/>
</dbReference>
<evidence type="ECO:0000256" key="2">
    <source>
        <dbReference type="ARBA" id="ARBA00023242"/>
    </source>
</evidence>
<comment type="caution">
    <text evidence="5">The sequence shown here is derived from an EMBL/GenBank/DDBJ whole genome shotgun (WGS) entry which is preliminary data.</text>
</comment>
<dbReference type="PANTHER" id="PTHR23138:SF142">
    <property type="entry name" value="RAN-BINDING PROTEIN 3B-RELATED"/>
    <property type="match status" value="1"/>
</dbReference>
<name>A0AA36H8Q3_CYLNA</name>
<reference evidence="5" key="1">
    <citation type="submission" date="2023-07" db="EMBL/GenBank/DDBJ databases">
        <authorList>
            <consortium name="CYATHOMIX"/>
        </authorList>
    </citation>
    <scope>NUCLEOTIDE SEQUENCE</scope>
    <source>
        <strain evidence="5">N/A</strain>
    </source>
</reference>
<dbReference type="InterPro" id="IPR045255">
    <property type="entry name" value="RanBP1-like"/>
</dbReference>
<dbReference type="Pfam" id="PF00638">
    <property type="entry name" value="Ran_BP1"/>
    <property type="match status" value="1"/>
</dbReference>
<organism evidence="5 6">
    <name type="scientific">Cylicocyclus nassatus</name>
    <name type="common">Nematode worm</name>
    <dbReference type="NCBI Taxonomy" id="53992"/>
    <lineage>
        <taxon>Eukaryota</taxon>
        <taxon>Metazoa</taxon>
        <taxon>Ecdysozoa</taxon>
        <taxon>Nematoda</taxon>
        <taxon>Chromadorea</taxon>
        <taxon>Rhabditida</taxon>
        <taxon>Rhabditina</taxon>
        <taxon>Rhabditomorpha</taxon>
        <taxon>Strongyloidea</taxon>
        <taxon>Strongylidae</taxon>
        <taxon>Cylicocyclus</taxon>
    </lineage>
</organism>
<comment type="subcellular location">
    <subcellularLocation>
        <location evidence="1">Nucleus</location>
    </subcellularLocation>
</comment>
<keyword evidence="6" id="KW-1185">Reference proteome</keyword>
<dbReference type="SUPFAM" id="SSF50729">
    <property type="entry name" value="PH domain-like"/>
    <property type="match status" value="1"/>
</dbReference>
<dbReference type="EMBL" id="CATQJL010000316">
    <property type="protein sequence ID" value="CAJ0606043.1"/>
    <property type="molecule type" value="Genomic_DNA"/>
</dbReference>
<feature type="compositionally biased region" description="Basic and acidic residues" evidence="3">
    <location>
        <begin position="63"/>
        <end position="77"/>
    </location>
</feature>
<feature type="domain" description="RanBD1" evidence="4">
    <location>
        <begin position="153"/>
        <end position="230"/>
    </location>
</feature>
<gene>
    <name evidence="5" type="ORF">CYNAS_LOCUS18026</name>
</gene>